<dbReference type="InterPro" id="IPR014729">
    <property type="entry name" value="Rossmann-like_a/b/a_fold"/>
</dbReference>
<keyword evidence="5 8" id="KW-0547">Nucleotide-binding</keyword>
<proteinExistence type="inferred from homology"/>
<dbReference type="PANTHER" id="PTHR43033">
    <property type="entry name" value="TRNA(ILE)-LYSIDINE SYNTHASE-RELATED"/>
    <property type="match status" value="1"/>
</dbReference>
<protein>
    <recommendedName>
        <fullName evidence="8">tRNA(Ile)-lysidine synthase</fullName>
        <ecNumber evidence="8">6.3.4.19</ecNumber>
    </recommendedName>
    <alternativeName>
        <fullName evidence="8">tRNA(Ile)-2-lysyl-cytidine synthase</fullName>
    </alternativeName>
    <alternativeName>
        <fullName evidence="8">tRNA(Ile)-lysidine synthetase</fullName>
    </alternativeName>
</protein>
<keyword evidence="11" id="KW-1185">Reference proteome</keyword>
<comment type="similarity">
    <text evidence="8">Belongs to the tRNA(Ile)-lysidine synthase family.</text>
</comment>
<evidence type="ECO:0000256" key="4">
    <source>
        <dbReference type="ARBA" id="ARBA00022694"/>
    </source>
</evidence>
<keyword evidence="3 8" id="KW-0436">Ligase</keyword>
<gene>
    <name evidence="8" type="primary">tilS</name>
    <name evidence="10" type="ORF">FHW36_102257</name>
</gene>
<evidence type="ECO:0000256" key="1">
    <source>
        <dbReference type="ARBA" id="ARBA00004496"/>
    </source>
</evidence>
<dbReference type="SUPFAM" id="SSF52402">
    <property type="entry name" value="Adenine nucleotide alpha hydrolases-like"/>
    <property type="match status" value="1"/>
</dbReference>
<comment type="function">
    <text evidence="8">Ligates lysine onto the cytidine present at position 34 of the AUA codon-specific tRNA(Ile) that contains the anticodon CAU, in an ATP-dependent manner. Cytidine is converted to lysidine, thus changing the amino acid specificity of the tRNA from methionine to isoleucine.</text>
</comment>
<dbReference type="EMBL" id="VIWO01000002">
    <property type="protein sequence ID" value="TWF42501.1"/>
    <property type="molecule type" value="Genomic_DNA"/>
</dbReference>
<dbReference type="CDD" id="cd01992">
    <property type="entry name" value="TilS_N"/>
    <property type="match status" value="1"/>
</dbReference>
<dbReference type="InterPro" id="IPR012795">
    <property type="entry name" value="tRNA_Ile_lys_synt_N"/>
</dbReference>
<dbReference type="GO" id="GO:0005524">
    <property type="term" value="F:ATP binding"/>
    <property type="evidence" value="ECO:0007669"/>
    <property type="project" value="UniProtKB-UniRule"/>
</dbReference>
<dbReference type="InterPro" id="IPR011063">
    <property type="entry name" value="TilS/TtcA_N"/>
</dbReference>
<evidence type="ECO:0000259" key="9">
    <source>
        <dbReference type="SMART" id="SM00977"/>
    </source>
</evidence>
<evidence type="ECO:0000256" key="2">
    <source>
        <dbReference type="ARBA" id="ARBA00022490"/>
    </source>
</evidence>
<evidence type="ECO:0000256" key="7">
    <source>
        <dbReference type="ARBA" id="ARBA00048539"/>
    </source>
</evidence>
<comment type="subcellular location">
    <subcellularLocation>
        <location evidence="1 8">Cytoplasm</location>
    </subcellularLocation>
</comment>
<dbReference type="GO" id="GO:0032267">
    <property type="term" value="F:tRNA(Ile)-lysidine synthase activity"/>
    <property type="evidence" value="ECO:0007669"/>
    <property type="project" value="UniProtKB-EC"/>
</dbReference>
<keyword evidence="2 8" id="KW-0963">Cytoplasm</keyword>
<dbReference type="RefSeq" id="WP_145666150.1">
    <property type="nucleotide sequence ID" value="NZ_VIWO01000002.1"/>
</dbReference>
<comment type="domain">
    <text evidence="8">The N-terminal region contains the highly conserved SGGXDS motif, predicted to be a P-loop motif involved in ATP binding.</text>
</comment>
<dbReference type="InterPro" id="IPR012094">
    <property type="entry name" value="tRNA_Ile_lys_synt"/>
</dbReference>
<dbReference type="HAMAP" id="MF_01161">
    <property type="entry name" value="tRNA_Ile_lys_synt"/>
    <property type="match status" value="1"/>
</dbReference>
<evidence type="ECO:0000256" key="3">
    <source>
        <dbReference type="ARBA" id="ARBA00022598"/>
    </source>
</evidence>
<dbReference type="NCBIfam" id="TIGR02432">
    <property type="entry name" value="lysidine_TilS_N"/>
    <property type="match status" value="1"/>
</dbReference>
<dbReference type="GO" id="GO:0006400">
    <property type="term" value="P:tRNA modification"/>
    <property type="evidence" value="ECO:0007669"/>
    <property type="project" value="UniProtKB-UniRule"/>
</dbReference>
<organism evidence="10 11">
    <name type="scientific">Chitinophaga polysaccharea</name>
    <dbReference type="NCBI Taxonomy" id="1293035"/>
    <lineage>
        <taxon>Bacteria</taxon>
        <taxon>Pseudomonadati</taxon>
        <taxon>Bacteroidota</taxon>
        <taxon>Chitinophagia</taxon>
        <taxon>Chitinophagales</taxon>
        <taxon>Chitinophagaceae</taxon>
        <taxon>Chitinophaga</taxon>
    </lineage>
</organism>
<dbReference type="NCBIfam" id="TIGR02433">
    <property type="entry name" value="lysidine_TilS_C"/>
    <property type="match status" value="1"/>
</dbReference>
<dbReference type="AlphaFoldDB" id="A0A561PWK2"/>
<accession>A0A561PWK2</accession>
<evidence type="ECO:0000313" key="10">
    <source>
        <dbReference type="EMBL" id="TWF42501.1"/>
    </source>
</evidence>
<dbReference type="PANTHER" id="PTHR43033:SF1">
    <property type="entry name" value="TRNA(ILE)-LYSIDINE SYNTHASE-RELATED"/>
    <property type="match status" value="1"/>
</dbReference>
<dbReference type="Pfam" id="PF01171">
    <property type="entry name" value="ATP_bind_3"/>
    <property type="match status" value="1"/>
</dbReference>
<evidence type="ECO:0000256" key="5">
    <source>
        <dbReference type="ARBA" id="ARBA00022741"/>
    </source>
</evidence>
<sequence>MPQHLLTHFSDYISRQRLFDPAQKILLAVSGGVDSIAMAWLFKQAGYAAGIAHCNFQLRAAESAQDEAFVKQVAAALELPFHSVRFDTNAYVEAHRVTIQVAARELRYEWLEQVRAAEGYAYIATAHHMQDSVETALMNFTKGTGIAGLHGILPKQEKIIRPLLFTEKATLVAYAALHNITFREDSSNITDKYTRNYYRHQVIPRLQEAFPGAVRNMAATIERIKEAEHLYQEAVERHRKRLLFREGDTWKVPVGKLQQSIPLQTIAWELFRPFGCSSAQVQQVLSLLDSESGRYVETTTHRVIRNRQWLLITPLAMEAAPLVVIDADTPHVHFGGGQLRIRQQERGATPIPTAAAMAWLDAAQVAYPMILRKWKQGDYFYPLGMPRKKKISRFLIDQKLSLPQKENVWVLESNKRIVWIVGMRIDDRVKITPKTKVILSIEWMP</sequence>
<feature type="binding site" evidence="8">
    <location>
        <begin position="30"/>
        <end position="35"/>
    </location>
    <ligand>
        <name>ATP</name>
        <dbReference type="ChEBI" id="CHEBI:30616"/>
    </ligand>
</feature>
<dbReference type="SMART" id="SM00977">
    <property type="entry name" value="TilS_C"/>
    <property type="match status" value="1"/>
</dbReference>
<name>A0A561PWK2_9BACT</name>
<dbReference type="InterPro" id="IPR012796">
    <property type="entry name" value="Lysidine-tRNA-synth_C"/>
</dbReference>
<dbReference type="SUPFAM" id="SSF56037">
    <property type="entry name" value="PheT/TilS domain"/>
    <property type="match status" value="1"/>
</dbReference>
<dbReference type="Proteomes" id="UP000320811">
    <property type="component" value="Unassembled WGS sequence"/>
</dbReference>
<dbReference type="EC" id="6.3.4.19" evidence="8"/>
<dbReference type="OrthoDB" id="9807403at2"/>
<evidence type="ECO:0000256" key="8">
    <source>
        <dbReference type="HAMAP-Rule" id="MF_01161"/>
    </source>
</evidence>
<dbReference type="Gene3D" id="3.40.50.620">
    <property type="entry name" value="HUPs"/>
    <property type="match status" value="1"/>
</dbReference>
<comment type="caution">
    <text evidence="10">The sequence shown here is derived from an EMBL/GenBank/DDBJ whole genome shotgun (WGS) entry which is preliminary data.</text>
</comment>
<evidence type="ECO:0000313" key="11">
    <source>
        <dbReference type="Proteomes" id="UP000320811"/>
    </source>
</evidence>
<reference evidence="10 11" key="1">
    <citation type="submission" date="2019-06" db="EMBL/GenBank/DDBJ databases">
        <title>Sorghum-associated microbial communities from plants grown in Nebraska, USA.</title>
        <authorList>
            <person name="Schachtman D."/>
        </authorList>
    </citation>
    <scope>NUCLEOTIDE SEQUENCE [LARGE SCALE GENOMIC DNA]</scope>
    <source>
        <strain evidence="10 11">1209</strain>
    </source>
</reference>
<comment type="catalytic activity">
    <reaction evidence="7 8">
        <text>cytidine(34) in tRNA(Ile2) + L-lysine + ATP = lysidine(34) in tRNA(Ile2) + AMP + diphosphate + H(+)</text>
        <dbReference type="Rhea" id="RHEA:43744"/>
        <dbReference type="Rhea" id="RHEA-COMP:10625"/>
        <dbReference type="Rhea" id="RHEA-COMP:10670"/>
        <dbReference type="ChEBI" id="CHEBI:15378"/>
        <dbReference type="ChEBI" id="CHEBI:30616"/>
        <dbReference type="ChEBI" id="CHEBI:32551"/>
        <dbReference type="ChEBI" id="CHEBI:33019"/>
        <dbReference type="ChEBI" id="CHEBI:82748"/>
        <dbReference type="ChEBI" id="CHEBI:83665"/>
        <dbReference type="ChEBI" id="CHEBI:456215"/>
        <dbReference type="EC" id="6.3.4.19"/>
    </reaction>
</comment>
<feature type="domain" description="Lysidine-tRNA(Ile) synthetase C-terminal" evidence="9">
    <location>
        <begin position="369"/>
        <end position="441"/>
    </location>
</feature>
<keyword evidence="4 8" id="KW-0819">tRNA processing</keyword>
<dbReference type="Pfam" id="PF11734">
    <property type="entry name" value="TilS_C"/>
    <property type="match status" value="1"/>
</dbReference>
<keyword evidence="6 8" id="KW-0067">ATP-binding</keyword>
<evidence type="ECO:0000256" key="6">
    <source>
        <dbReference type="ARBA" id="ARBA00022840"/>
    </source>
</evidence>
<dbReference type="GO" id="GO:0005737">
    <property type="term" value="C:cytoplasm"/>
    <property type="evidence" value="ECO:0007669"/>
    <property type="project" value="UniProtKB-SubCell"/>
</dbReference>